<gene>
    <name evidence="11" type="ORF">TSPGSL018_7503</name>
</gene>
<dbReference type="InterPro" id="IPR001675">
    <property type="entry name" value="Glyco_trans_29"/>
</dbReference>
<evidence type="ECO:0000313" key="11">
    <source>
        <dbReference type="EMBL" id="JAC81614.1"/>
    </source>
</evidence>
<evidence type="ECO:0000256" key="8">
    <source>
        <dbReference type="ARBA" id="ARBA00023034"/>
    </source>
</evidence>
<comment type="subcellular location">
    <subcellularLocation>
        <location evidence="1">Golgi apparatus membrane</location>
        <topology evidence="1">Single-pass type II membrane protein</topology>
    </subcellularLocation>
</comment>
<protein>
    <submittedName>
        <fullName evidence="11">Cmp-n-acetylneuraminate-beta-galactosamide-alpha--sialyltransferase 1</fullName>
    </submittedName>
</protein>
<evidence type="ECO:0000256" key="9">
    <source>
        <dbReference type="ARBA" id="ARBA00023136"/>
    </source>
</evidence>
<dbReference type="InterPro" id="IPR038578">
    <property type="entry name" value="GT29-like_sf"/>
</dbReference>
<keyword evidence="10" id="KW-0325">Glycoprotein</keyword>
<accession>A0A061SF14</accession>
<dbReference type="GO" id="GO:0008373">
    <property type="term" value="F:sialyltransferase activity"/>
    <property type="evidence" value="ECO:0007669"/>
    <property type="project" value="InterPro"/>
</dbReference>
<keyword evidence="9" id="KW-0472">Membrane</keyword>
<proteinExistence type="inferred from homology"/>
<evidence type="ECO:0000256" key="10">
    <source>
        <dbReference type="ARBA" id="ARBA00023180"/>
    </source>
</evidence>
<dbReference type="EMBL" id="GBEZ01003532">
    <property type="protein sequence ID" value="JAC81614.1"/>
    <property type="molecule type" value="Transcribed_RNA"/>
</dbReference>
<dbReference type="Gene3D" id="3.90.1480.20">
    <property type="entry name" value="Glycosyl transferase family 29"/>
    <property type="match status" value="1"/>
</dbReference>
<dbReference type="Pfam" id="PF00777">
    <property type="entry name" value="Glyco_transf_29"/>
    <property type="match status" value="1"/>
</dbReference>
<evidence type="ECO:0000256" key="6">
    <source>
        <dbReference type="ARBA" id="ARBA00022968"/>
    </source>
</evidence>
<organism evidence="11">
    <name type="scientific">Tetraselmis sp. GSL018</name>
    <dbReference type="NCBI Taxonomy" id="582737"/>
    <lineage>
        <taxon>Eukaryota</taxon>
        <taxon>Viridiplantae</taxon>
        <taxon>Chlorophyta</taxon>
        <taxon>core chlorophytes</taxon>
        <taxon>Chlorodendrophyceae</taxon>
        <taxon>Chlorodendrales</taxon>
        <taxon>Chlorodendraceae</taxon>
        <taxon>Tetraselmis</taxon>
    </lineage>
</organism>
<dbReference type="GO" id="GO:0000139">
    <property type="term" value="C:Golgi membrane"/>
    <property type="evidence" value="ECO:0007669"/>
    <property type="project" value="UniProtKB-SubCell"/>
</dbReference>
<keyword evidence="8" id="KW-0333">Golgi apparatus</keyword>
<evidence type="ECO:0000256" key="1">
    <source>
        <dbReference type="ARBA" id="ARBA00004323"/>
    </source>
</evidence>
<sequence length="153" mass="17188">MSIYLPRLREHMQETEQGQGMQLAVADRRFMYHANHVLDVFRRCGAISRGVPAPTKRKSASSGLVATLSALHLCKHVSVFGVGEPKLNEGDFFHYYMDHYFHGSHGTADIAAHEFNIEHDIFDELAKIGLIRHCTVSGCKGKYLPSEMNGKDE</sequence>
<dbReference type="AlphaFoldDB" id="A0A061SF14"/>
<keyword evidence="5" id="KW-0812">Transmembrane</keyword>
<name>A0A061SF14_9CHLO</name>
<evidence type="ECO:0000256" key="3">
    <source>
        <dbReference type="ARBA" id="ARBA00022676"/>
    </source>
</evidence>
<keyword evidence="6" id="KW-0735">Signal-anchor</keyword>
<keyword evidence="4 11" id="KW-0808">Transferase</keyword>
<evidence type="ECO:0000256" key="4">
    <source>
        <dbReference type="ARBA" id="ARBA00022679"/>
    </source>
</evidence>
<evidence type="ECO:0000256" key="2">
    <source>
        <dbReference type="ARBA" id="ARBA00006003"/>
    </source>
</evidence>
<evidence type="ECO:0000256" key="5">
    <source>
        <dbReference type="ARBA" id="ARBA00022692"/>
    </source>
</evidence>
<keyword evidence="7" id="KW-1133">Transmembrane helix</keyword>
<comment type="similarity">
    <text evidence="2">Belongs to the glycosyltransferase 29 family.</text>
</comment>
<keyword evidence="3 11" id="KW-0328">Glycosyltransferase</keyword>
<evidence type="ECO:0000256" key="7">
    <source>
        <dbReference type="ARBA" id="ARBA00022989"/>
    </source>
</evidence>
<reference evidence="11" key="1">
    <citation type="submission" date="2014-05" db="EMBL/GenBank/DDBJ databases">
        <title>The transcriptome of the halophilic microalga Tetraselmis sp. GSL018 isolated from the Great Salt Lake, Utah.</title>
        <authorList>
            <person name="Jinkerson R.E."/>
            <person name="D'Adamo S."/>
            <person name="Posewitz M.C."/>
        </authorList>
    </citation>
    <scope>NUCLEOTIDE SEQUENCE</scope>
    <source>
        <strain evidence="11">GSL018</strain>
    </source>
</reference>